<dbReference type="PANTHER" id="PTHR30203">
    <property type="entry name" value="OUTER MEMBRANE CATION EFFLUX PROTEIN"/>
    <property type="match status" value="1"/>
</dbReference>
<dbReference type="RefSeq" id="WP_183204363.1">
    <property type="nucleotide sequence ID" value="NZ_BAAAER010000001.1"/>
</dbReference>
<feature type="signal peptide" evidence="2">
    <location>
        <begin position="1"/>
        <end position="34"/>
    </location>
</feature>
<keyword evidence="4" id="KW-1185">Reference proteome</keyword>
<dbReference type="Gene3D" id="1.20.1600.10">
    <property type="entry name" value="Outer membrane efflux proteins (OEP)"/>
    <property type="match status" value="1"/>
</dbReference>
<evidence type="ECO:0000313" key="4">
    <source>
        <dbReference type="Proteomes" id="UP000529946"/>
    </source>
</evidence>
<evidence type="ECO:0000313" key="3">
    <source>
        <dbReference type="EMBL" id="MBB4083249.1"/>
    </source>
</evidence>
<comment type="caution">
    <text evidence="3">The sequence shown here is derived from an EMBL/GenBank/DDBJ whole genome shotgun (WGS) entry which is preliminary data.</text>
</comment>
<dbReference type="AlphaFoldDB" id="A0A7W6JDQ2"/>
<dbReference type="InterPro" id="IPR010131">
    <property type="entry name" value="MdtP/NodT-like"/>
</dbReference>
<dbReference type="EMBL" id="JACIDM010000002">
    <property type="protein sequence ID" value="MBB4083249.1"/>
    <property type="molecule type" value="Genomic_DNA"/>
</dbReference>
<reference evidence="3 4" key="1">
    <citation type="submission" date="2020-08" db="EMBL/GenBank/DDBJ databases">
        <title>Genomic Encyclopedia of Type Strains, Phase IV (KMG-IV): sequencing the most valuable type-strain genomes for metagenomic binning, comparative biology and taxonomic classification.</title>
        <authorList>
            <person name="Goeker M."/>
        </authorList>
    </citation>
    <scope>NUCLEOTIDE SEQUENCE [LARGE SCALE GENOMIC DNA]</scope>
    <source>
        <strain evidence="3 4">DSM 23960</strain>
    </source>
</reference>
<dbReference type="GO" id="GO:0015562">
    <property type="term" value="F:efflux transmembrane transporter activity"/>
    <property type="evidence" value="ECO:0007669"/>
    <property type="project" value="InterPro"/>
</dbReference>
<dbReference type="Proteomes" id="UP000529946">
    <property type="component" value="Unassembled WGS sequence"/>
</dbReference>
<name>A0A7W6JDQ2_9CAUL</name>
<sequence>MPSPKRRLPHPAAGGAAITLAAILAMLAPGSAFAEPVTLAEALSRAAASSPTLAAAEADVAAAVGRAQQAGFRPNPELGLEVENFAGTGGFSGVDDAESTLSVGQRFELGGKRPARERAAQAEVDAARLRLAVARADLEQQVRDAYAEAYADSRRVELARDQFMRADNLQTIATELVDAGREPPLRALRARTAALEAVGRVRAAEAEYAEAQRALAALWGGGEELPEPTAAETPAAPSSVIDPASALDVRLAEAEVATSVAVVERERTLSRPDVTVSVGARQFRGTDDTALVFGASMPIGLFDRNQGNIVAANAERTGAEARRNAALAGAIRRTRDAQAALRTAEAQLAFLETQAEPEAIEAVRIAREGFSAGRFTLLDVLDAEEALNTVQADMITAELERAQAVAALTRATETEGSAQ</sequence>
<accession>A0A7W6JDQ2</accession>
<organism evidence="3 4">
    <name type="scientific">Brevundimonas lenta</name>
    <dbReference type="NCBI Taxonomy" id="424796"/>
    <lineage>
        <taxon>Bacteria</taxon>
        <taxon>Pseudomonadati</taxon>
        <taxon>Pseudomonadota</taxon>
        <taxon>Alphaproteobacteria</taxon>
        <taxon>Caulobacterales</taxon>
        <taxon>Caulobacteraceae</taxon>
        <taxon>Brevundimonas</taxon>
    </lineage>
</organism>
<keyword evidence="2" id="KW-0732">Signal</keyword>
<dbReference type="InterPro" id="IPR003423">
    <property type="entry name" value="OMP_efflux"/>
</dbReference>
<protein>
    <submittedName>
        <fullName evidence="3">Cobalt-zinc-cadmium efflux system outer membrane protein</fullName>
    </submittedName>
</protein>
<proteinExistence type="inferred from homology"/>
<dbReference type="SUPFAM" id="SSF56954">
    <property type="entry name" value="Outer membrane efflux proteins (OEP)"/>
    <property type="match status" value="1"/>
</dbReference>
<comment type="similarity">
    <text evidence="1">Belongs to the outer membrane factor (OMF) (TC 1.B.17) family.</text>
</comment>
<dbReference type="Pfam" id="PF02321">
    <property type="entry name" value="OEP"/>
    <property type="match status" value="2"/>
</dbReference>
<dbReference type="PANTHER" id="PTHR30203:SF24">
    <property type="entry name" value="BLR4935 PROTEIN"/>
    <property type="match status" value="1"/>
</dbReference>
<evidence type="ECO:0000256" key="1">
    <source>
        <dbReference type="ARBA" id="ARBA00007613"/>
    </source>
</evidence>
<gene>
    <name evidence="3" type="ORF">GGR12_002115</name>
</gene>
<feature type="chain" id="PRO_5031179136" evidence="2">
    <location>
        <begin position="35"/>
        <end position="419"/>
    </location>
</feature>
<evidence type="ECO:0000256" key="2">
    <source>
        <dbReference type="SAM" id="SignalP"/>
    </source>
</evidence>